<sequence length="122" mass="14025">FPRGYESCRPAPRYGCVKGEYSIYYKRPRYGQPRPQPFQKESSPYCSHAAMIIPAKLIVLIMARVRDPVADTLERFGTQENAVLAFHHAKHSPVPTHPTIHAAIQHVINLFRNIRIILYRSV</sequence>
<organism evidence="1 2">
    <name type="scientific">Leptidea sinapis</name>
    <dbReference type="NCBI Taxonomy" id="189913"/>
    <lineage>
        <taxon>Eukaryota</taxon>
        <taxon>Metazoa</taxon>
        <taxon>Ecdysozoa</taxon>
        <taxon>Arthropoda</taxon>
        <taxon>Hexapoda</taxon>
        <taxon>Insecta</taxon>
        <taxon>Pterygota</taxon>
        <taxon>Neoptera</taxon>
        <taxon>Endopterygota</taxon>
        <taxon>Lepidoptera</taxon>
        <taxon>Glossata</taxon>
        <taxon>Ditrysia</taxon>
        <taxon>Papilionoidea</taxon>
        <taxon>Pieridae</taxon>
        <taxon>Dismorphiinae</taxon>
        <taxon>Leptidea</taxon>
    </lineage>
</organism>
<keyword evidence="2" id="KW-1185">Reference proteome</keyword>
<dbReference type="EMBL" id="FZQP02006837">
    <property type="protein sequence ID" value="VVD04177.1"/>
    <property type="molecule type" value="Genomic_DNA"/>
</dbReference>
<protein>
    <submittedName>
        <fullName evidence="1">Uncharacterized protein</fullName>
    </submittedName>
</protein>
<gene>
    <name evidence="1" type="ORF">LSINAPIS_LOCUS13993</name>
</gene>
<accession>A0A5E4R1F0</accession>
<dbReference type="Proteomes" id="UP000324832">
    <property type="component" value="Unassembled WGS sequence"/>
</dbReference>
<proteinExistence type="predicted"/>
<feature type="non-terminal residue" evidence="1">
    <location>
        <position position="1"/>
    </location>
</feature>
<evidence type="ECO:0000313" key="1">
    <source>
        <dbReference type="EMBL" id="VVD04177.1"/>
    </source>
</evidence>
<name>A0A5E4R1F0_9NEOP</name>
<dbReference type="AlphaFoldDB" id="A0A5E4R1F0"/>
<reference evidence="1 2" key="1">
    <citation type="submission" date="2017-07" db="EMBL/GenBank/DDBJ databases">
        <authorList>
            <person name="Talla V."/>
            <person name="Backstrom N."/>
        </authorList>
    </citation>
    <scope>NUCLEOTIDE SEQUENCE [LARGE SCALE GENOMIC DNA]</scope>
</reference>
<evidence type="ECO:0000313" key="2">
    <source>
        <dbReference type="Proteomes" id="UP000324832"/>
    </source>
</evidence>